<dbReference type="InterPro" id="IPR000719">
    <property type="entry name" value="Prot_kinase_dom"/>
</dbReference>
<evidence type="ECO:0000256" key="14">
    <source>
        <dbReference type="ARBA" id="ARBA00047899"/>
    </source>
</evidence>
<feature type="region of interest" description="Disordered" evidence="17">
    <location>
        <begin position="474"/>
        <end position="514"/>
    </location>
</feature>
<dbReference type="Proteomes" id="UP000221080">
    <property type="component" value="Chromosome 13"/>
</dbReference>
<comment type="catalytic activity">
    <reaction evidence="15">
        <text>L-seryl-[protein] + ATP = O-phospho-L-seryl-[protein] + ADP + H(+)</text>
        <dbReference type="Rhea" id="RHEA:17989"/>
        <dbReference type="Rhea" id="RHEA-COMP:9863"/>
        <dbReference type="Rhea" id="RHEA-COMP:11604"/>
        <dbReference type="ChEBI" id="CHEBI:15378"/>
        <dbReference type="ChEBI" id="CHEBI:29999"/>
        <dbReference type="ChEBI" id="CHEBI:30616"/>
        <dbReference type="ChEBI" id="CHEBI:83421"/>
        <dbReference type="ChEBI" id="CHEBI:456216"/>
        <dbReference type="EC" id="2.7.11.1"/>
    </reaction>
</comment>
<sequence length="528" mass="58681">MTVGEESETVGTPLPLPVHFSHAEQSFSLKKRHLLFSSSSRSSSSTSPSHLLPPRPPSKGCPPLSRVFPQRRSRWAPLSQALIENPPPLSIYDPSKPQSFFNQCFVNLGLVGHGSFGEVYKVRSVVDGREYAVKRSAQRFRSDAERACCVREALNHERLRPHPHVLGFYAAWEEAERLYIQTELCCTSLLLHAETQPATAGEQRAWDYLCDLLFALGHLHSQGFAHLDLKPANVFLTRSGRLKLGDFGLLLELEQGTENERVAARGTKEKHDAQEGDPRYMAPELLRGDYGAAADIFSLGVSILELACSIEVPKGGEGWQQLRKGLLPSEFTNALSLELQHVIRLMLVSDPRDRATAEQLLSLPSVRKRGWRRRLRLRLRESWLCVLALGQSLFCALFGLLSTLNLPLISRHDPPAPRTPPREPWDVDGDLSALQRSSALSDSASDDPVFVPGPLVLEHSPSSFTHRLQARFSVGSTSTPAHTPSDTSHTRSPRLSPIRSSSAKHSERSFEPKNLITLFDEASLESEL</sequence>
<evidence type="ECO:0000256" key="9">
    <source>
        <dbReference type="ARBA" id="ARBA00022842"/>
    </source>
</evidence>
<dbReference type="PROSITE" id="PS00107">
    <property type="entry name" value="PROTEIN_KINASE_ATP"/>
    <property type="match status" value="1"/>
</dbReference>
<dbReference type="EC" id="2.7.11.1" evidence="2"/>
<feature type="binding site" evidence="16">
    <location>
        <position position="134"/>
    </location>
    <ligand>
        <name>ATP</name>
        <dbReference type="ChEBI" id="CHEBI:30616"/>
    </ligand>
</feature>
<evidence type="ECO:0000256" key="4">
    <source>
        <dbReference type="ARBA" id="ARBA00022679"/>
    </source>
</evidence>
<evidence type="ECO:0000256" key="3">
    <source>
        <dbReference type="ARBA" id="ARBA00022527"/>
    </source>
</evidence>
<dbReference type="GO" id="GO:0000139">
    <property type="term" value="C:Golgi membrane"/>
    <property type="evidence" value="ECO:0007669"/>
    <property type="project" value="UniProtKB-SubCell"/>
</dbReference>
<evidence type="ECO:0000256" key="12">
    <source>
        <dbReference type="ARBA" id="ARBA00023306"/>
    </source>
</evidence>
<dbReference type="PROSITE" id="PS50011">
    <property type="entry name" value="PROTEIN_KINASE_DOM"/>
    <property type="match status" value="1"/>
</dbReference>
<evidence type="ECO:0000256" key="1">
    <source>
        <dbReference type="ARBA" id="ARBA00004395"/>
    </source>
</evidence>
<evidence type="ECO:0000256" key="13">
    <source>
        <dbReference type="ARBA" id="ARBA00037982"/>
    </source>
</evidence>
<dbReference type="InterPro" id="IPR008271">
    <property type="entry name" value="Ser/Thr_kinase_AS"/>
</dbReference>
<dbReference type="OMA" id="PCTPPKD"/>
<dbReference type="PANTHER" id="PTHR11042">
    <property type="entry name" value="EUKARYOTIC TRANSLATION INITIATION FACTOR 2-ALPHA KINASE EIF2-ALPHA KINASE -RELATED"/>
    <property type="match status" value="1"/>
</dbReference>
<evidence type="ECO:0000259" key="18">
    <source>
        <dbReference type="PROSITE" id="PS50011"/>
    </source>
</evidence>
<reference evidence="21 22" key="3">
    <citation type="submission" date="2025-04" db="UniProtKB">
        <authorList>
            <consortium name="RefSeq"/>
        </authorList>
    </citation>
    <scope>IDENTIFICATION</scope>
    <source>
        <tissue evidence="21 22">Blood</tissue>
    </source>
</reference>
<dbReference type="OrthoDB" id="5337378at2759"/>
<dbReference type="EMBL" id="JT412615">
    <property type="protein sequence ID" value="AHH39922.1"/>
    <property type="molecule type" value="mRNA"/>
</dbReference>
<comment type="similarity">
    <text evidence="13">Belongs to the protein kinase superfamily. Ser/Thr protein kinase family. GCN2 subfamily.</text>
</comment>
<keyword evidence="3" id="KW-0723">Serine/threonine-protein kinase</keyword>
<dbReference type="GO" id="GO:0046872">
    <property type="term" value="F:metal ion binding"/>
    <property type="evidence" value="ECO:0007669"/>
    <property type="project" value="UniProtKB-KW"/>
</dbReference>
<evidence type="ECO:0000256" key="8">
    <source>
        <dbReference type="ARBA" id="ARBA00022840"/>
    </source>
</evidence>
<keyword evidence="6 16" id="KW-0547">Nucleotide-binding</keyword>
<feature type="compositionally biased region" description="Low complexity" evidence="17">
    <location>
        <begin position="39"/>
        <end position="50"/>
    </location>
</feature>
<keyword evidence="12" id="KW-0131">Cell cycle</keyword>
<dbReference type="RefSeq" id="XP_017339118.1">
    <property type="nucleotide sequence ID" value="XM_017483629.3"/>
</dbReference>
<dbReference type="PANTHER" id="PTHR11042:SF183">
    <property type="entry name" value="MEMBRANE-ASSOCIATED TYROSINE- AND THREONINE-SPECIFIC CDC2-INHIBITORY KINASE"/>
    <property type="match status" value="1"/>
</dbReference>
<keyword evidence="20" id="KW-1185">Reference proteome</keyword>
<evidence type="ECO:0000256" key="11">
    <source>
        <dbReference type="ARBA" id="ARBA00023136"/>
    </source>
</evidence>
<evidence type="ECO:0000313" key="19">
    <source>
        <dbReference type="EMBL" id="AHH39922.1"/>
    </source>
</evidence>
<dbReference type="CTD" id="9088"/>
<dbReference type="InterPro" id="IPR017441">
    <property type="entry name" value="Protein_kinase_ATP_BS"/>
</dbReference>
<evidence type="ECO:0000256" key="5">
    <source>
        <dbReference type="ARBA" id="ARBA00022723"/>
    </source>
</evidence>
<keyword evidence="4" id="KW-0808">Transferase</keyword>
<keyword evidence="9" id="KW-0460">Magnesium</keyword>
<dbReference type="FunFam" id="1.10.510.10:FF:000315">
    <property type="entry name" value="membrane-associated tyrosine- and threonine-specific cdc2-inhibitory kinase"/>
    <property type="match status" value="1"/>
</dbReference>
<dbReference type="GeneID" id="108273928"/>
<evidence type="ECO:0000256" key="15">
    <source>
        <dbReference type="ARBA" id="ARBA00048679"/>
    </source>
</evidence>
<dbReference type="RefSeq" id="XP_017339116.1">
    <property type="nucleotide sequence ID" value="XM_017483627.3"/>
</dbReference>
<gene>
    <name evidence="19 21 22" type="primary">pkmyt1</name>
</gene>
<dbReference type="GO" id="GO:0051321">
    <property type="term" value="P:meiotic cell cycle"/>
    <property type="evidence" value="ECO:0007669"/>
    <property type="project" value="TreeGrafter"/>
</dbReference>
<feature type="domain" description="Protein kinase" evidence="18">
    <location>
        <begin position="105"/>
        <end position="366"/>
    </location>
</feature>
<keyword evidence="5" id="KW-0479">Metal-binding</keyword>
<dbReference type="Pfam" id="PF00069">
    <property type="entry name" value="Pkinase"/>
    <property type="match status" value="1"/>
</dbReference>
<keyword evidence="8 16" id="KW-0067">ATP-binding</keyword>
<keyword evidence="10" id="KW-0333">Golgi apparatus</keyword>
<dbReference type="GO" id="GO:0110031">
    <property type="term" value="P:negative regulation of G2/MI transition of meiotic cell cycle"/>
    <property type="evidence" value="ECO:0007669"/>
    <property type="project" value="TreeGrafter"/>
</dbReference>
<dbReference type="KEGG" id="ipu:108273928"/>
<dbReference type="GO" id="GO:0004674">
    <property type="term" value="F:protein serine/threonine kinase activity"/>
    <property type="evidence" value="ECO:0007669"/>
    <property type="project" value="UniProtKB-KW"/>
</dbReference>
<dbReference type="SUPFAM" id="SSF56112">
    <property type="entry name" value="Protein kinase-like (PK-like)"/>
    <property type="match status" value="1"/>
</dbReference>
<dbReference type="PROSITE" id="PS00108">
    <property type="entry name" value="PROTEIN_KINASE_ST"/>
    <property type="match status" value="1"/>
</dbReference>
<dbReference type="InterPro" id="IPR011009">
    <property type="entry name" value="Kinase-like_dom_sf"/>
</dbReference>
<evidence type="ECO:0000256" key="16">
    <source>
        <dbReference type="PROSITE-ProRule" id="PRU10141"/>
    </source>
</evidence>
<protein>
    <recommendedName>
        <fullName evidence="2">non-specific serine/threonine protein kinase</fullName>
        <ecNumber evidence="2">2.7.11.1</ecNumber>
    </recommendedName>
</protein>
<feature type="compositionally biased region" description="Polar residues" evidence="17">
    <location>
        <begin position="474"/>
        <end position="487"/>
    </location>
</feature>
<comment type="catalytic activity">
    <reaction evidence="14">
        <text>L-threonyl-[protein] + ATP = O-phospho-L-threonyl-[protein] + ADP + H(+)</text>
        <dbReference type="Rhea" id="RHEA:46608"/>
        <dbReference type="Rhea" id="RHEA-COMP:11060"/>
        <dbReference type="Rhea" id="RHEA-COMP:11605"/>
        <dbReference type="ChEBI" id="CHEBI:15378"/>
        <dbReference type="ChEBI" id="CHEBI:30013"/>
        <dbReference type="ChEBI" id="CHEBI:30616"/>
        <dbReference type="ChEBI" id="CHEBI:61977"/>
        <dbReference type="ChEBI" id="CHEBI:456216"/>
        <dbReference type="EC" id="2.7.11.1"/>
    </reaction>
</comment>
<evidence type="ECO:0000256" key="17">
    <source>
        <dbReference type="SAM" id="MobiDB-lite"/>
    </source>
</evidence>
<evidence type="ECO:0000256" key="2">
    <source>
        <dbReference type="ARBA" id="ARBA00012513"/>
    </source>
</evidence>
<evidence type="ECO:0000256" key="10">
    <source>
        <dbReference type="ARBA" id="ARBA00023034"/>
    </source>
</evidence>
<reference evidence="19" key="1">
    <citation type="journal article" date="2012" name="BMC Genomics">
        <title>Efficient assembly and annotation of the transcriptome of catfish by RNA-Seq analysis of a doubled haploid homozygote.</title>
        <authorList>
            <person name="Liu S."/>
            <person name="Zhang Y."/>
            <person name="Zhou Z."/>
            <person name="Waldbieser G."/>
            <person name="Sun F."/>
            <person name="Lu J."/>
            <person name="Zhang J."/>
            <person name="Jiang Y."/>
            <person name="Zhang H."/>
            <person name="Wang X."/>
            <person name="Rajendran K.V."/>
            <person name="Khoo L."/>
            <person name="Kucuktas H."/>
            <person name="Peatman E."/>
            <person name="Liu Z."/>
        </authorList>
    </citation>
    <scope>NUCLEOTIDE SEQUENCE</scope>
    <source>
        <tissue evidence="19">Mixed</tissue>
    </source>
</reference>
<keyword evidence="7 19" id="KW-0418">Kinase</keyword>
<proteinExistence type="evidence at transcript level"/>
<dbReference type="InterPro" id="IPR050339">
    <property type="entry name" value="CC_SR_Kinase"/>
</dbReference>
<dbReference type="GO" id="GO:0005634">
    <property type="term" value="C:nucleus"/>
    <property type="evidence" value="ECO:0007669"/>
    <property type="project" value="TreeGrafter"/>
</dbReference>
<feature type="compositionally biased region" description="Pro residues" evidence="17">
    <location>
        <begin position="51"/>
        <end position="60"/>
    </location>
</feature>
<evidence type="ECO:0000313" key="21">
    <source>
        <dbReference type="RefSeq" id="XP_017339116.1"/>
    </source>
</evidence>
<dbReference type="SMART" id="SM00220">
    <property type="entry name" value="S_TKc"/>
    <property type="match status" value="1"/>
</dbReference>
<evidence type="ECO:0000256" key="7">
    <source>
        <dbReference type="ARBA" id="ARBA00022777"/>
    </source>
</evidence>
<dbReference type="STRING" id="7998.ENSIPUP00000030730"/>
<comment type="subcellular location">
    <subcellularLocation>
        <location evidence="1">Golgi apparatus membrane</location>
        <topology evidence="1">Peripheral membrane protein</topology>
    </subcellularLocation>
</comment>
<dbReference type="Gene3D" id="1.10.510.10">
    <property type="entry name" value="Transferase(Phosphotransferase) domain 1"/>
    <property type="match status" value="1"/>
</dbReference>
<evidence type="ECO:0000313" key="22">
    <source>
        <dbReference type="RefSeq" id="XP_017339118.1"/>
    </source>
</evidence>
<feature type="region of interest" description="Disordered" evidence="17">
    <location>
        <begin position="39"/>
        <end position="63"/>
    </location>
</feature>
<dbReference type="GO" id="GO:0005524">
    <property type="term" value="F:ATP binding"/>
    <property type="evidence" value="ECO:0007669"/>
    <property type="project" value="UniProtKB-UniRule"/>
</dbReference>
<keyword evidence="11" id="KW-0472">Membrane</keyword>
<accession>W5UJR4</accession>
<dbReference type="AlphaFoldDB" id="W5UJR4"/>
<dbReference type="Gene3D" id="3.30.200.20">
    <property type="entry name" value="Phosphorylase Kinase, domain 1"/>
    <property type="match status" value="1"/>
</dbReference>
<reference evidence="20" key="2">
    <citation type="journal article" date="2016" name="Nat. Commun.">
        <title>The channel catfish genome sequence provides insights into the evolution of scale formation in teleosts.</title>
        <authorList>
            <person name="Liu Z."/>
            <person name="Liu S."/>
            <person name="Yao J."/>
            <person name="Bao L."/>
            <person name="Zhang J."/>
            <person name="Li Y."/>
            <person name="Jiang C."/>
            <person name="Sun L."/>
            <person name="Wang R."/>
            <person name="Zhang Y."/>
            <person name="Zhou T."/>
            <person name="Zeng Q."/>
            <person name="Fu Q."/>
            <person name="Gao S."/>
            <person name="Li N."/>
            <person name="Koren S."/>
            <person name="Jiang Y."/>
            <person name="Zimin A."/>
            <person name="Xu P."/>
            <person name="Phillippy A.M."/>
            <person name="Geng X."/>
            <person name="Song L."/>
            <person name="Sun F."/>
            <person name="Li C."/>
            <person name="Wang X."/>
            <person name="Chen A."/>
            <person name="Jin Y."/>
            <person name="Yuan Z."/>
            <person name="Yang Y."/>
            <person name="Tan S."/>
            <person name="Peatman E."/>
            <person name="Lu J."/>
            <person name="Qin Z."/>
            <person name="Dunham R."/>
            <person name="Li Z."/>
            <person name="Sonstegard T."/>
            <person name="Feng J."/>
            <person name="Danzmann R.G."/>
            <person name="Schroeder S."/>
            <person name="Scheffler B."/>
            <person name="Duke M.V."/>
            <person name="Ballard L."/>
            <person name="Kucuktas H."/>
            <person name="Kaltenboeck L."/>
            <person name="Liu H."/>
            <person name="Armbruster J."/>
            <person name="Xie Y."/>
            <person name="Kirby M.L."/>
            <person name="Tian Y."/>
            <person name="Flanagan M.E."/>
            <person name="Mu W."/>
            <person name="Waldbieser G.C."/>
        </authorList>
    </citation>
    <scope>NUCLEOTIDE SEQUENCE [LARGE SCALE GENOMIC DNA]</scope>
    <source>
        <strain evidence="20">SDA103</strain>
    </source>
</reference>
<evidence type="ECO:0000256" key="6">
    <source>
        <dbReference type="ARBA" id="ARBA00022741"/>
    </source>
</evidence>
<name>W5UJR4_ICTPU</name>
<organism evidence="19">
    <name type="scientific">Ictalurus punctatus</name>
    <name type="common">Channel catfish</name>
    <name type="synonym">Silurus punctatus</name>
    <dbReference type="NCBI Taxonomy" id="7998"/>
    <lineage>
        <taxon>Eukaryota</taxon>
        <taxon>Metazoa</taxon>
        <taxon>Chordata</taxon>
        <taxon>Craniata</taxon>
        <taxon>Vertebrata</taxon>
        <taxon>Euteleostomi</taxon>
        <taxon>Actinopterygii</taxon>
        <taxon>Neopterygii</taxon>
        <taxon>Teleostei</taxon>
        <taxon>Ostariophysi</taxon>
        <taxon>Siluriformes</taxon>
        <taxon>Ictaluridae</taxon>
        <taxon>Ictalurus</taxon>
    </lineage>
</organism>
<evidence type="ECO:0000313" key="20">
    <source>
        <dbReference type="Proteomes" id="UP000221080"/>
    </source>
</evidence>